<evidence type="ECO:0000256" key="1">
    <source>
        <dbReference type="SAM" id="MobiDB-lite"/>
    </source>
</evidence>
<evidence type="ECO:0000313" key="2">
    <source>
        <dbReference type="EMBL" id="WTR75437.1"/>
    </source>
</evidence>
<keyword evidence="3" id="KW-1185">Reference proteome</keyword>
<name>A0ABZ1LM12_9ACTN</name>
<gene>
    <name evidence="2" type="ORF">OG814_16495</name>
</gene>
<dbReference type="EMBL" id="CP108188">
    <property type="protein sequence ID" value="WTR75437.1"/>
    <property type="molecule type" value="Genomic_DNA"/>
</dbReference>
<evidence type="ECO:0000313" key="3">
    <source>
        <dbReference type="Proteomes" id="UP001622594"/>
    </source>
</evidence>
<reference evidence="2 3" key="1">
    <citation type="submission" date="2022-10" db="EMBL/GenBank/DDBJ databases">
        <title>The complete genomes of actinobacterial strains from the NBC collection.</title>
        <authorList>
            <person name="Joergensen T.S."/>
            <person name="Alvarez Arevalo M."/>
            <person name="Sterndorff E.B."/>
            <person name="Faurdal D."/>
            <person name="Vuksanovic O."/>
            <person name="Mourched A.-S."/>
            <person name="Charusanti P."/>
            <person name="Shaw S."/>
            <person name="Blin K."/>
            <person name="Weber T."/>
        </authorList>
    </citation>
    <scope>NUCLEOTIDE SEQUENCE [LARGE SCALE GENOMIC DNA]</scope>
    <source>
        <strain evidence="2 3">NBC_00123</strain>
    </source>
</reference>
<organism evidence="2 3">
    <name type="scientific">Streptomyces zaomyceticus</name>
    <dbReference type="NCBI Taxonomy" id="68286"/>
    <lineage>
        <taxon>Bacteria</taxon>
        <taxon>Bacillati</taxon>
        <taxon>Actinomycetota</taxon>
        <taxon>Actinomycetes</taxon>
        <taxon>Kitasatosporales</taxon>
        <taxon>Streptomycetaceae</taxon>
        <taxon>Streptomyces</taxon>
    </lineage>
</organism>
<sequence>MEEHAEALEADFIRHYGLDLLDWHRGELSSRRVLALIKHLPRDSALQRELHGEAAEWSIADHLLAAAVDHLAVANWMFQCVNASEDGDQPDPPQPVPRPGSQDEDEETEGPGERSPEAETPEVSPRQLARFFG</sequence>
<feature type="region of interest" description="Disordered" evidence="1">
    <location>
        <begin position="83"/>
        <end position="133"/>
    </location>
</feature>
<proteinExistence type="predicted"/>
<dbReference type="Proteomes" id="UP001622594">
    <property type="component" value="Chromosome"/>
</dbReference>
<protein>
    <submittedName>
        <fullName evidence="2">DUF5361 domain-containing protein</fullName>
    </submittedName>
</protein>
<accession>A0ABZ1LM12</accession>